<name>A0ABY5SB54_9BACL</name>
<evidence type="ECO:0008006" key="3">
    <source>
        <dbReference type="Google" id="ProtNLM"/>
    </source>
</evidence>
<dbReference type="RefSeq" id="WP_258385847.1">
    <property type="nucleotide sequence ID" value="NZ_CP091430.1"/>
</dbReference>
<keyword evidence="2" id="KW-1185">Reference proteome</keyword>
<protein>
    <recommendedName>
        <fullName evidence="3">DUF1643 domain-containing protein</fullName>
    </recommendedName>
</protein>
<evidence type="ECO:0000313" key="2">
    <source>
        <dbReference type="Proteomes" id="UP001057877"/>
    </source>
</evidence>
<reference evidence="1" key="1">
    <citation type="submission" date="2022-01" db="EMBL/GenBank/DDBJ databases">
        <title>Paenibacillus spongiae sp. nov., isolated from marine sponge.</title>
        <authorList>
            <person name="Li Z."/>
            <person name="Zhang M."/>
        </authorList>
    </citation>
    <scope>NUCLEOTIDE SEQUENCE</scope>
    <source>
        <strain evidence="1">PHS-Z3</strain>
    </source>
</reference>
<proteinExistence type="predicted"/>
<dbReference type="Proteomes" id="UP001057877">
    <property type="component" value="Chromosome"/>
</dbReference>
<accession>A0ABY5SB54</accession>
<evidence type="ECO:0000313" key="1">
    <source>
        <dbReference type="EMBL" id="UVI29760.1"/>
    </source>
</evidence>
<gene>
    <name evidence="1" type="ORF">L1F29_30865</name>
</gene>
<sequence>MSHPQAYGTFARRGGHTFRTSAYIQWGDSKKSIGASLLLNPGSADFNHAHHPGLMETLHTSMQASGAIKPDPTMEQLILFLEAIYGGETPLTGRFHLYNLFNLQNAKSVHAVDQFEALVHSDVCGIRDSLIPIGELQSHPWLLIGWGVERRASWNNLELSKRGWLDLISQAGVPFFGKMHPKHNNYYHPCPRIPTRRPDMLNDLVAIYKEQFGS</sequence>
<organism evidence="1 2">
    <name type="scientific">Paenibacillus spongiae</name>
    <dbReference type="NCBI Taxonomy" id="2909671"/>
    <lineage>
        <taxon>Bacteria</taxon>
        <taxon>Bacillati</taxon>
        <taxon>Bacillota</taxon>
        <taxon>Bacilli</taxon>
        <taxon>Bacillales</taxon>
        <taxon>Paenibacillaceae</taxon>
        <taxon>Paenibacillus</taxon>
    </lineage>
</organism>
<dbReference type="EMBL" id="CP091430">
    <property type="protein sequence ID" value="UVI29760.1"/>
    <property type="molecule type" value="Genomic_DNA"/>
</dbReference>